<dbReference type="PANTHER" id="PTHR47966">
    <property type="entry name" value="BETA-SITE APP-CLEAVING ENZYME, ISOFORM A-RELATED"/>
    <property type="match status" value="1"/>
</dbReference>
<dbReference type="InterPro" id="IPR021109">
    <property type="entry name" value="Peptidase_aspartic_dom_sf"/>
</dbReference>
<dbReference type="PROSITE" id="PS51767">
    <property type="entry name" value="PEPTIDASE_A1"/>
    <property type="match status" value="1"/>
</dbReference>
<evidence type="ECO:0000259" key="3">
    <source>
        <dbReference type="PROSITE" id="PS51767"/>
    </source>
</evidence>
<dbReference type="Gene3D" id="2.40.70.10">
    <property type="entry name" value="Acid Proteases"/>
    <property type="match status" value="2"/>
</dbReference>
<dbReference type="GO" id="GO:0004190">
    <property type="term" value="F:aspartic-type endopeptidase activity"/>
    <property type="evidence" value="ECO:0007669"/>
    <property type="project" value="InterPro"/>
</dbReference>
<dbReference type="GO" id="GO:0006508">
    <property type="term" value="P:proteolysis"/>
    <property type="evidence" value="ECO:0007669"/>
    <property type="project" value="InterPro"/>
</dbReference>
<proteinExistence type="inferred from homology"/>
<name>A0A1I7RU70_BURXY</name>
<protein>
    <submittedName>
        <fullName evidence="5">Peptidase A1 domain-containing protein</fullName>
    </submittedName>
</protein>
<evidence type="ECO:0000313" key="5">
    <source>
        <dbReference type="WBParaSite" id="BXY_0427900.1"/>
    </source>
</evidence>
<organism evidence="4 5">
    <name type="scientific">Bursaphelenchus xylophilus</name>
    <name type="common">Pinewood nematode worm</name>
    <name type="synonym">Aphelenchoides xylophilus</name>
    <dbReference type="NCBI Taxonomy" id="6326"/>
    <lineage>
        <taxon>Eukaryota</taxon>
        <taxon>Metazoa</taxon>
        <taxon>Ecdysozoa</taxon>
        <taxon>Nematoda</taxon>
        <taxon>Chromadorea</taxon>
        <taxon>Rhabditida</taxon>
        <taxon>Tylenchina</taxon>
        <taxon>Tylenchomorpha</taxon>
        <taxon>Aphelenchoidea</taxon>
        <taxon>Aphelenchoididae</taxon>
        <taxon>Bursaphelenchus</taxon>
    </lineage>
</organism>
<dbReference type="InterPro" id="IPR001461">
    <property type="entry name" value="Aspartic_peptidase_A1"/>
</dbReference>
<comment type="similarity">
    <text evidence="1">Belongs to the peptidase A1 family.</text>
</comment>
<dbReference type="Pfam" id="PF00026">
    <property type="entry name" value="Asp"/>
    <property type="match status" value="1"/>
</dbReference>
<sequence length="433" mass="47174">MILTRDCHGSGAGSWLRLRAAPAPSREPEPKPEILGAAPAPEPKVGAGHLSVQKSKNLSDCLKNTEISHAYNGQPRQPKVPSNPTVVDPKSCSALFSDMIYFIAFLLILSTPLTHAINTNFNIELTYANKEARKVLVDTTSAASFLFDAKVNLDKSRTVNPADSKTFKNLNKTIFQKYNPYTNEAYSSFSGYLGEDDFSHGALKFRGTLGLASGQLNDPGKASNGELFAGRIGLSRGKSDALLRDAILAKAEKKVACLSLQTTIGGEKPTSKVTLRQDPFADKTPYLQAKSLPHPEGNWQVNVTRFSLAGVVFANTIPADISTTCGFIGVPYNYFAKIRQALNVRYDNKTGHDTVDCNKVGTFVLHINGKAFLLYSGYYTEKSGSVCVLKIRPQSGFVLGLPFFVNAGVCLDFEKEELKIYKLQTIKNKTGSN</sequence>
<dbReference type="WBParaSite" id="BXY_0427900.1">
    <property type="protein sequence ID" value="BXY_0427900.1"/>
    <property type="gene ID" value="BXY_0427900"/>
</dbReference>
<dbReference type="AlphaFoldDB" id="A0A1I7RU70"/>
<dbReference type="PANTHER" id="PTHR47966:SF51">
    <property type="entry name" value="BETA-SITE APP-CLEAVING ENZYME, ISOFORM A-RELATED"/>
    <property type="match status" value="1"/>
</dbReference>
<feature type="domain" description="Peptidase A1" evidence="3">
    <location>
        <begin position="121"/>
        <end position="421"/>
    </location>
</feature>
<feature type="region of interest" description="Disordered" evidence="2">
    <location>
        <begin position="18"/>
        <end position="49"/>
    </location>
</feature>
<dbReference type="SUPFAM" id="SSF50630">
    <property type="entry name" value="Acid proteases"/>
    <property type="match status" value="1"/>
</dbReference>
<reference evidence="5" key="1">
    <citation type="submission" date="2016-11" db="UniProtKB">
        <authorList>
            <consortium name="WormBaseParasite"/>
        </authorList>
    </citation>
    <scope>IDENTIFICATION</scope>
</reference>
<evidence type="ECO:0000313" key="4">
    <source>
        <dbReference type="Proteomes" id="UP000095284"/>
    </source>
</evidence>
<evidence type="ECO:0000256" key="2">
    <source>
        <dbReference type="SAM" id="MobiDB-lite"/>
    </source>
</evidence>
<evidence type="ECO:0000256" key="1">
    <source>
        <dbReference type="ARBA" id="ARBA00007447"/>
    </source>
</evidence>
<dbReference type="Proteomes" id="UP000095284">
    <property type="component" value="Unplaced"/>
</dbReference>
<accession>A0A1I7RU70</accession>
<dbReference type="InterPro" id="IPR033121">
    <property type="entry name" value="PEPTIDASE_A1"/>
</dbReference>